<protein>
    <recommendedName>
        <fullName evidence="4">Class IIb bacteriocin, lactobin A/cerein 7B family</fullName>
    </recommendedName>
</protein>
<organism evidence="2 3">
    <name type="scientific">Flavobacterium pisciphilum</name>
    <dbReference type="NCBI Taxonomy" id="2893755"/>
    <lineage>
        <taxon>Bacteria</taxon>
        <taxon>Pseudomonadati</taxon>
        <taxon>Bacteroidota</taxon>
        <taxon>Flavobacteriia</taxon>
        <taxon>Flavobacteriales</taxon>
        <taxon>Flavobacteriaceae</taxon>
        <taxon>Flavobacterium</taxon>
    </lineage>
</organism>
<keyword evidence="1" id="KW-0472">Membrane</keyword>
<feature type="transmembrane region" description="Helical" evidence="1">
    <location>
        <begin position="37"/>
        <end position="60"/>
    </location>
</feature>
<reference evidence="2" key="1">
    <citation type="submission" date="2021-11" db="EMBL/GenBank/DDBJ databases">
        <title>Description of novel Flavobacterium species.</title>
        <authorList>
            <person name="Saticioglu I.B."/>
            <person name="Ay H."/>
            <person name="Altun S."/>
            <person name="Duman M."/>
        </authorList>
    </citation>
    <scope>NUCLEOTIDE SEQUENCE</scope>
    <source>
        <strain evidence="2">F-65</strain>
    </source>
</reference>
<keyword evidence="1" id="KW-1133">Transmembrane helix</keyword>
<accession>A0ABS8MPY0</accession>
<dbReference type="EMBL" id="JAJJMO010000001">
    <property type="protein sequence ID" value="MCC9070810.1"/>
    <property type="molecule type" value="Genomic_DNA"/>
</dbReference>
<dbReference type="Proteomes" id="UP001430919">
    <property type="component" value="Unassembled WGS sequence"/>
</dbReference>
<name>A0ABS8MPY0_9FLAO</name>
<dbReference type="RefSeq" id="WP_229987479.1">
    <property type="nucleotide sequence ID" value="NZ_JAJJMO010000001.1"/>
</dbReference>
<evidence type="ECO:0000313" key="3">
    <source>
        <dbReference type="Proteomes" id="UP001430919"/>
    </source>
</evidence>
<evidence type="ECO:0008006" key="4">
    <source>
        <dbReference type="Google" id="ProtNLM"/>
    </source>
</evidence>
<evidence type="ECO:0000313" key="2">
    <source>
        <dbReference type="EMBL" id="MCC9070810.1"/>
    </source>
</evidence>
<proteinExistence type="predicted"/>
<gene>
    <name evidence="2" type="ORF">LNQ49_04265</name>
</gene>
<evidence type="ECO:0000256" key="1">
    <source>
        <dbReference type="SAM" id="Phobius"/>
    </source>
</evidence>
<comment type="caution">
    <text evidence="2">The sequence shown here is derived from an EMBL/GenBank/DDBJ whole genome shotgun (WGS) entry which is preliminary data.</text>
</comment>
<keyword evidence="1" id="KW-0812">Transmembrane</keyword>
<sequence length="66" mass="6623">MARILDNENAEIPGFTVLGITGFASVTRASGFTGSEAVLGVAVGAIVSSFFSAGALTSVIEKVGFL</sequence>
<keyword evidence="3" id="KW-1185">Reference proteome</keyword>